<dbReference type="AlphaFoldDB" id="A0A1X9T0Y6"/>
<gene>
    <name evidence="2" type="ORF">CVIC8964_0782</name>
</gene>
<dbReference type="RefSeq" id="WP_086333644.1">
    <property type="nucleotide sequence ID" value="NZ_CP018791.1"/>
</dbReference>
<keyword evidence="1" id="KW-1133">Transmembrane helix</keyword>
<sequence length="123" mass="13823">MLLLLIYLASIADKALEILSWGLLGAIPPLVFLIMICVSDKIDRVDNYKFNINLKPFIIGWAVALVVYILMPSSKTIYILAGTAYIQELSKNESVQEISTDILEILKLKIKEAKKDLEKGIKQ</sequence>
<dbReference type="EMBL" id="CP018791">
    <property type="protein sequence ID" value="ARR02194.1"/>
    <property type="molecule type" value="Genomic_DNA"/>
</dbReference>
<accession>A0A1X9T0Y6</accession>
<dbReference type="STRING" id="1660074.CVIC8964_0782"/>
<dbReference type="Proteomes" id="UP000194265">
    <property type="component" value="Chromosome"/>
</dbReference>
<evidence type="ECO:0000313" key="2">
    <source>
        <dbReference type="EMBL" id="ARR02194.1"/>
    </source>
</evidence>
<protein>
    <submittedName>
        <fullName evidence="2">Membrane protein</fullName>
    </submittedName>
</protein>
<keyword evidence="1" id="KW-0472">Membrane</keyword>
<feature type="transmembrane region" description="Helical" evidence="1">
    <location>
        <begin position="50"/>
        <end position="71"/>
    </location>
</feature>
<proteinExistence type="predicted"/>
<keyword evidence="1" id="KW-0812">Transmembrane</keyword>
<organism evidence="2 3">
    <name type="scientific">Campylobacter vicugnae</name>
    <dbReference type="NCBI Taxonomy" id="1660076"/>
    <lineage>
        <taxon>Bacteria</taxon>
        <taxon>Pseudomonadati</taxon>
        <taxon>Campylobacterota</taxon>
        <taxon>Epsilonproteobacteria</taxon>
        <taxon>Campylobacterales</taxon>
        <taxon>Campylobacteraceae</taxon>
        <taxon>Campylobacter</taxon>
    </lineage>
</organism>
<reference evidence="2 3" key="1">
    <citation type="journal article" date="2017" name="Genome Biol. Evol.">
        <title>Comparative Genomic Analysis Identifies a Campylobacter Clade Deficient in Selenium Metabolism.</title>
        <authorList>
            <person name="Miller W.G."/>
            <person name="Yee E."/>
            <person name="Lopes B.S."/>
            <person name="Chapman M.H."/>
            <person name="Huynh S."/>
            <person name="Bono J.L."/>
            <person name="Parker C.T."/>
            <person name="Strachan N.J.C."/>
            <person name="Forbes K.J."/>
        </authorList>
    </citation>
    <scope>NUCLEOTIDE SEQUENCE [LARGE SCALE GENOMIC DNA]</scope>
    <source>
        <strain evidence="2 3">RM8964</strain>
    </source>
</reference>
<feature type="transmembrane region" description="Helical" evidence="1">
    <location>
        <begin position="18"/>
        <end position="38"/>
    </location>
</feature>
<evidence type="ECO:0000256" key="1">
    <source>
        <dbReference type="SAM" id="Phobius"/>
    </source>
</evidence>
<evidence type="ECO:0000313" key="3">
    <source>
        <dbReference type="Proteomes" id="UP000194265"/>
    </source>
</evidence>
<name>A0A1X9T0Y6_9BACT</name>